<protein>
    <submittedName>
        <fullName evidence="1">Zinc/iron-chelating domain-containing protein</fullName>
    </submittedName>
</protein>
<evidence type="ECO:0000313" key="2">
    <source>
        <dbReference type="Proteomes" id="UP000229278"/>
    </source>
</evidence>
<accession>A0A2G6PEP5</accession>
<dbReference type="AlphaFoldDB" id="A0A2G6PEP5"/>
<dbReference type="Pfam" id="PF03692">
    <property type="entry name" value="CxxCxxCC"/>
    <property type="match status" value="1"/>
</dbReference>
<dbReference type="InterPro" id="IPR005358">
    <property type="entry name" value="Puta_zinc/iron-chelating_dom"/>
</dbReference>
<proteinExistence type="predicted"/>
<reference evidence="1 2" key="1">
    <citation type="submission" date="2017-10" db="EMBL/GenBank/DDBJ databases">
        <title>Novel microbial diversity and functional potential in the marine mammal oral microbiome.</title>
        <authorList>
            <person name="Dudek N.K."/>
            <person name="Sun C.L."/>
            <person name="Burstein D."/>
            <person name="Kantor R.S."/>
            <person name="Aliaga Goltsman D.S."/>
            <person name="Bik E.M."/>
            <person name="Thomas B.C."/>
            <person name="Banfield J.F."/>
            <person name="Relman D.A."/>
        </authorList>
    </citation>
    <scope>NUCLEOTIDE SEQUENCE [LARGE SCALE GENOMIC DNA]</scope>
    <source>
        <strain evidence="1">DOLJORAL78_50_517</strain>
    </source>
</reference>
<dbReference type="EMBL" id="PDTV01000008">
    <property type="protein sequence ID" value="PIE83046.1"/>
    <property type="molecule type" value="Genomic_DNA"/>
</dbReference>
<dbReference type="Proteomes" id="UP000229278">
    <property type="component" value="Unassembled WGS sequence"/>
</dbReference>
<comment type="caution">
    <text evidence="1">The sequence shown here is derived from an EMBL/GenBank/DDBJ whole genome shotgun (WGS) entry which is preliminary data.</text>
</comment>
<gene>
    <name evidence="1" type="ORF">CSA09_03895</name>
</gene>
<name>A0A2G6PEP5_9GAMM</name>
<evidence type="ECO:0000313" key="1">
    <source>
        <dbReference type="EMBL" id="PIE83046.1"/>
    </source>
</evidence>
<organism evidence="1 2">
    <name type="scientific">Candidatus Contendibacter odensensis</name>
    <dbReference type="NCBI Taxonomy" id="1400860"/>
    <lineage>
        <taxon>Bacteria</taxon>
        <taxon>Pseudomonadati</taxon>
        <taxon>Pseudomonadota</taxon>
        <taxon>Gammaproteobacteria</taxon>
        <taxon>Candidatus Competibacteraceae</taxon>
        <taxon>Candidatus Contendibacter</taxon>
    </lineage>
</organism>
<sequence>MNTPKATDDYVLANIEFTITGKKLKLRMPVPAGQVQLGALLPFFQYLTDSFVDLSVENAQGQGSTVSCCKGCGACCRQLVPIAEIEARQLRQVVEDMPEPRKSTILARFEAAKQQLQAAGLLDRLRKPNQVDDNDVNTVGLDYFLQGIACPFLEDESCSIYEKRPLICREYLVVSPPEHCTSPAQETVHPVKLAVHTAKAVRGLNTSLSEYGNRWISLVLALEWASSHPDNSPRRPGTTWVQEALAHITGRELEGHSEGWIHRF</sequence>